<keyword evidence="2" id="KW-0812">Transmembrane</keyword>
<dbReference type="OrthoDB" id="2576334at2759"/>
<name>A0A165D4E2_9BASI</name>
<keyword evidence="2" id="KW-1133">Transmembrane helix</keyword>
<dbReference type="EMBL" id="KV424080">
    <property type="protein sequence ID" value="KZT52042.1"/>
    <property type="molecule type" value="Genomic_DNA"/>
</dbReference>
<evidence type="ECO:0000256" key="1">
    <source>
        <dbReference type="SAM" id="MobiDB-lite"/>
    </source>
</evidence>
<protein>
    <submittedName>
        <fullName evidence="3">Uncharacterized protein</fullName>
    </submittedName>
</protein>
<feature type="region of interest" description="Disordered" evidence="1">
    <location>
        <begin position="407"/>
        <end position="490"/>
    </location>
</feature>
<gene>
    <name evidence="3" type="ORF">CALCODRAFT_502763</name>
</gene>
<reference evidence="3 4" key="1">
    <citation type="journal article" date="2016" name="Mol. Biol. Evol.">
        <title>Comparative Genomics of Early-Diverging Mushroom-Forming Fungi Provides Insights into the Origins of Lignocellulose Decay Capabilities.</title>
        <authorList>
            <person name="Nagy L.G."/>
            <person name="Riley R."/>
            <person name="Tritt A."/>
            <person name="Adam C."/>
            <person name="Daum C."/>
            <person name="Floudas D."/>
            <person name="Sun H."/>
            <person name="Yadav J.S."/>
            <person name="Pangilinan J."/>
            <person name="Larsson K.H."/>
            <person name="Matsuura K."/>
            <person name="Barry K."/>
            <person name="Labutti K."/>
            <person name="Kuo R."/>
            <person name="Ohm R.A."/>
            <person name="Bhattacharya S.S."/>
            <person name="Shirouzu T."/>
            <person name="Yoshinaga Y."/>
            <person name="Martin F.M."/>
            <person name="Grigoriev I.V."/>
            <person name="Hibbett D.S."/>
        </authorList>
    </citation>
    <scope>NUCLEOTIDE SEQUENCE [LARGE SCALE GENOMIC DNA]</scope>
    <source>
        <strain evidence="3 4">HHB12733</strain>
    </source>
</reference>
<evidence type="ECO:0000256" key="2">
    <source>
        <dbReference type="SAM" id="Phobius"/>
    </source>
</evidence>
<feature type="transmembrane region" description="Helical" evidence="2">
    <location>
        <begin position="341"/>
        <end position="363"/>
    </location>
</feature>
<organism evidence="3 4">
    <name type="scientific">Calocera cornea HHB12733</name>
    <dbReference type="NCBI Taxonomy" id="1353952"/>
    <lineage>
        <taxon>Eukaryota</taxon>
        <taxon>Fungi</taxon>
        <taxon>Dikarya</taxon>
        <taxon>Basidiomycota</taxon>
        <taxon>Agaricomycotina</taxon>
        <taxon>Dacrymycetes</taxon>
        <taxon>Dacrymycetales</taxon>
        <taxon>Dacrymycetaceae</taxon>
        <taxon>Calocera</taxon>
    </lineage>
</organism>
<dbReference type="Proteomes" id="UP000076842">
    <property type="component" value="Unassembled WGS sequence"/>
</dbReference>
<evidence type="ECO:0000313" key="3">
    <source>
        <dbReference type="EMBL" id="KZT52042.1"/>
    </source>
</evidence>
<proteinExistence type="predicted"/>
<evidence type="ECO:0000313" key="4">
    <source>
        <dbReference type="Proteomes" id="UP000076842"/>
    </source>
</evidence>
<feature type="compositionally biased region" description="Low complexity" evidence="1">
    <location>
        <begin position="323"/>
        <end position="337"/>
    </location>
</feature>
<sequence length="521" mass="55997">MASSFAAYNISLNSSSPTFIYEPFQNGWYALDGDPDGGWRTSFSDIGTWPKPGVNNVGTGVPLRETFHDGANVTMHFEGTAVYLCLTSIGSSFTFVVDDSPVSTTGPATDPACAHSGGQIMAYADGLTYGNHTATVRVNAQDNPDFLFYGGLVTVGVNGTNPVEQRIDDSDPGWSYEPEGVWIFSNSLSNTSSNYAVGDYNTTRHWMCSYGPSYTASYTFDGSSAVQLLGMLNLNMGPYTIQLDSRSYSYNGSDLWRESQQVLFFQGALDPTTEHTITLINYDQAAPNAQQPVGPDFYPCVAVDGLILTKTTPTLSSAGGAGNSTSPSPGSSGRSSSTGPIVGGVVGGVAALCIAAFILWLIFWRRRHTRPTSPERTEIDPMLDSLTEVTPYPMLQTVYSPIQGVRGQSTPEAYEGASTPMAQTASTRSLPLVTARTGRRDGKADRDRHTAHLQPTGRATAETNSVPSSTLPPPSRDPSSDRPDITTASTQELVGILNQRLRNEYRAENEDLELPTYEPVA</sequence>
<accession>A0A165D4E2</accession>
<keyword evidence="2" id="KW-0472">Membrane</keyword>
<dbReference type="AlphaFoldDB" id="A0A165D4E2"/>
<dbReference type="Gene3D" id="2.60.120.260">
    <property type="entry name" value="Galactose-binding domain-like"/>
    <property type="match status" value="2"/>
</dbReference>
<dbReference type="STRING" id="1353952.A0A165D4E2"/>
<feature type="compositionally biased region" description="Basic and acidic residues" evidence="1">
    <location>
        <begin position="438"/>
        <end position="450"/>
    </location>
</feature>
<keyword evidence="4" id="KW-1185">Reference proteome</keyword>
<feature type="compositionally biased region" description="Polar residues" evidence="1">
    <location>
        <begin position="420"/>
        <end position="429"/>
    </location>
</feature>
<feature type="region of interest" description="Disordered" evidence="1">
    <location>
        <begin position="314"/>
        <end position="337"/>
    </location>
</feature>
<dbReference type="InParanoid" id="A0A165D4E2"/>